<dbReference type="RefSeq" id="WP_379909983.1">
    <property type="nucleotide sequence ID" value="NZ_JBHSWE010000001.1"/>
</dbReference>
<comment type="caution">
    <text evidence="5">The sequence shown here is derived from an EMBL/GenBank/DDBJ whole genome shotgun (WGS) entry which is preliminary data.</text>
</comment>
<dbReference type="Pfam" id="PF00378">
    <property type="entry name" value="ECH_1"/>
    <property type="match status" value="1"/>
</dbReference>
<accession>A0ABW2A1Y9</accession>
<evidence type="ECO:0000256" key="1">
    <source>
        <dbReference type="ARBA" id="ARBA00023235"/>
    </source>
</evidence>
<evidence type="ECO:0000313" key="6">
    <source>
        <dbReference type="Proteomes" id="UP001596422"/>
    </source>
</evidence>
<organism evidence="5 6">
    <name type="scientific">Marinobacterium aestuariivivens</name>
    <dbReference type="NCBI Taxonomy" id="1698799"/>
    <lineage>
        <taxon>Bacteria</taxon>
        <taxon>Pseudomonadati</taxon>
        <taxon>Pseudomonadota</taxon>
        <taxon>Gammaproteobacteria</taxon>
        <taxon>Oceanospirillales</taxon>
        <taxon>Oceanospirillaceae</taxon>
        <taxon>Marinobacterium</taxon>
    </lineage>
</organism>
<keyword evidence="3" id="KW-0511">Multifunctional enzyme</keyword>
<dbReference type="PANTHER" id="PTHR23309">
    <property type="entry name" value="3-HYDROXYACYL-COA DEHYROGENASE"/>
    <property type="match status" value="1"/>
</dbReference>
<sequence>MSDLVATTLIDDICVIRVDNPPVNALSQALRAALLNAFSAADADPDVRAVVLLCEGRTFIAGADIREFGKPPQPPLLPDLVNRVEASTKPSVAVIHGSALGGGLELALGCHYRIARPDARLGLPEVRLGLLPGAGGTQRLPRLVGVPVALDMIVSGEALDAPQACRTGLVDSLFDGDPQVAGLAFAWELLAQGQGRDAAASSGRSSRPASMFGRCWLPGGTRSTGGCRGCFRRSA</sequence>
<reference evidence="6" key="1">
    <citation type="journal article" date="2019" name="Int. J. Syst. Evol. Microbiol.">
        <title>The Global Catalogue of Microorganisms (GCM) 10K type strain sequencing project: providing services to taxonomists for standard genome sequencing and annotation.</title>
        <authorList>
            <consortium name="The Broad Institute Genomics Platform"/>
            <consortium name="The Broad Institute Genome Sequencing Center for Infectious Disease"/>
            <person name="Wu L."/>
            <person name="Ma J."/>
        </authorList>
    </citation>
    <scope>NUCLEOTIDE SEQUENCE [LARGE SCALE GENOMIC DNA]</scope>
    <source>
        <strain evidence="6">NBRC 111756</strain>
    </source>
</reference>
<dbReference type="SUPFAM" id="SSF52096">
    <property type="entry name" value="ClpP/crotonase"/>
    <property type="match status" value="1"/>
</dbReference>
<dbReference type="EMBL" id="JBHSWE010000001">
    <property type="protein sequence ID" value="MFC6671478.1"/>
    <property type="molecule type" value="Genomic_DNA"/>
</dbReference>
<proteinExistence type="inferred from homology"/>
<gene>
    <name evidence="5" type="ORF">ACFQDL_16435</name>
</gene>
<dbReference type="InterPro" id="IPR001753">
    <property type="entry name" value="Enoyl-CoA_hydra/iso"/>
</dbReference>
<protein>
    <submittedName>
        <fullName evidence="5">Enoyl-CoA hydratase-related protein</fullName>
    </submittedName>
</protein>
<dbReference type="Proteomes" id="UP001596422">
    <property type="component" value="Unassembled WGS sequence"/>
</dbReference>
<keyword evidence="2" id="KW-0456">Lyase</keyword>
<keyword evidence="6" id="KW-1185">Reference proteome</keyword>
<dbReference type="Gene3D" id="3.90.226.10">
    <property type="entry name" value="2-enoyl-CoA Hydratase, Chain A, domain 1"/>
    <property type="match status" value="1"/>
</dbReference>
<dbReference type="CDD" id="cd06558">
    <property type="entry name" value="crotonase-like"/>
    <property type="match status" value="1"/>
</dbReference>
<comment type="similarity">
    <text evidence="4">Belongs to the enoyl-CoA hydratase/isomerase family.</text>
</comment>
<dbReference type="PROSITE" id="PS00166">
    <property type="entry name" value="ENOYL_COA_HYDRATASE"/>
    <property type="match status" value="1"/>
</dbReference>
<evidence type="ECO:0000313" key="5">
    <source>
        <dbReference type="EMBL" id="MFC6671478.1"/>
    </source>
</evidence>
<evidence type="ECO:0000256" key="2">
    <source>
        <dbReference type="ARBA" id="ARBA00023239"/>
    </source>
</evidence>
<keyword evidence="1" id="KW-0413">Isomerase</keyword>
<name>A0ABW2A1Y9_9GAMM</name>
<dbReference type="InterPro" id="IPR029045">
    <property type="entry name" value="ClpP/crotonase-like_dom_sf"/>
</dbReference>
<evidence type="ECO:0000256" key="4">
    <source>
        <dbReference type="RuleBase" id="RU003707"/>
    </source>
</evidence>
<dbReference type="InterPro" id="IPR018376">
    <property type="entry name" value="Enoyl-CoA_hyd/isom_CS"/>
</dbReference>
<evidence type="ECO:0000256" key="3">
    <source>
        <dbReference type="ARBA" id="ARBA00023268"/>
    </source>
</evidence>